<evidence type="ECO:0000256" key="4">
    <source>
        <dbReference type="ARBA" id="ARBA00022519"/>
    </source>
</evidence>
<evidence type="ECO:0000256" key="6">
    <source>
        <dbReference type="ARBA" id="ARBA00022989"/>
    </source>
</evidence>
<comment type="subcellular location">
    <subcellularLocation>
        <location evidence="1">Cell inner membrane</location>
        <topology evidence="1">Multi-pass membrane protein</topology>
    </subcellularLocation>
</comment>
<organism evidence="10 11">
    <name type="scientific">Desulfuromonas soudanensis</name>
    <dbReference type="NCBI Taxonomy" id="1603606"/>
    <lineage>
        <taxon>Bacteria</taxon>
        <taxon>Pseudomonadati</taxon>
        <taxon>Thermodesulfobacteriota</taxon>
        <taxon>Desulfuromonadia</taxon>
        <taxon>Desulfuromonadales</taxon>
        <taxon>Desulfuromonadaceae</taxon>
        <taxon>Desulfuromonas</taxon>
    </lineage>
</organism>
<dbReference type="PANTHER" id="PTHR30574:SF1">
    <property type="entry name" value="SULPHUR TRANSPORT DOMAIN-CONTAINING PROTEIN"/>
    <property type="match status" value="1"/>
</dbReference>
<reference evidence="10 11" key="1">
    <citation type="submission" date="2015-07" db="EMBL/GenBank/DDBJ databases">
        <title>Isolation and Genomic Characterization of a Novel Halophilic Metal-Reducing Deltaproteobacterium from the Deep Subsurface.</title>
        <authorList>
            <person name="Badalamenti J.P."/>
            <person name="Summers Z.M."/>
            <person name="Gralnick J.A."/>
            <person name="Bond D.R."/>
        </authorList>
    </citation>
    <scope>NUCLEOTIDE SEQUENCE [LARGE SCALE GENOMIC DNA]</scope>
    <source>
        <strain evidence="10 11">WTL</strain>
    </source>
</reference>
<keyword evidence="6 9" id="KW-1133">Transmembrane helix</keyword>
<feature type="transmembrane region" description="Helical" evidence="9">
    <location>
        <begin position="340"/>
        <end position="363"/>
    </location>
</feature>
<accession>A0A0M4DES9</accession>
<evidence type="ECO:0000256" key="8">
    <source>
        <dbReference type="ARBA" id="ARBA00035655"/>
    </source>
</evidence>
<comment type="similarity">
    <text evidence="8">Belongs to the TsuA/YedE (TC 9.B.102) family.</text>
</comment>
<keyword evidence="11" id="KW-1185">Reference proteome</keyword>
<name>A0A0M4DES9_9BACT</name>
<evidence type="ECO:0000256" key="7">
    <source>
        <dbReference type="ARBA" id="ARBA00023136"/>
    </source>
</evidence>
<dbReference type="RefSeq" id="WP_053549357.1">
    <property type="nucleotide sequence ID" value="NZ_CP010802.1"/>
</dbReference>
<evidence type="ECO:0000256" key="2">
    <source>
        <dbReference type="ARBA" id="ARBA00022448"/>
    </source>
</evidence>
<keyword evidence="4" id="KW-0997">Cell inner membrane</keyword>
<evidence type="ECO:0000256" key="3">
    <source>
        <dbReference type="ARBA" id="ARBA00022475"/>
    </source>
</evidence>
<keyword evidence="2" id="KW-0813">Transport</keyword>
<keyword evidence="7 9" id="KW-0472">Membrane</keyword>
<evidence type="ECO:0000256" key="9">
    <source>
        <dbReference type="SAM" id="Phobius"/>
    </source>
</evidence>
<dbReference type="OrthoDB" id="9794165at2"/>
<feature type="transmembrane region" description="Helical" evidence="9">
    <location>
        <begin position="159"/>
        <end position="177"/>
    </location>
</feature>
<feature type="transmembrane region" description="Helical" evidence="9">
    <location>
        <begin position="311"/>
        <end position="334"/>
    </location>
</feature>
<gene>
    <name evidence="10" type="ORF">DSOUD_0330</name>
</gene>
<feature type="transmembrane region" description="Helical" evidence="9">
    <location>
        <begin position="279"/>
        <end position="299"/>
    </location>
</feature>
<evidence type="ECO:0000256" key="5">
    <source>
        <dbReference type="ARBA" id="ARBA00022692"/>
    </source>
</evidence>
<dbReference type="InterPro" id="IPR007272">
    <property type="entry name" value="Sulf_transp_TsuA/YedE"/>
</dbReference>
<feature type="transmembrane region" description="Helical" evidence="9">
    <location>
        <begin position="198"/>
        <end position="219"/>
    </location>
</feature>
<evidence type="ECO:0000313" key="10">
    <source>
        <dbReference type="EMBL" id="ALC15125.1"/>
    </source>
</evidence>
<keyword evidence="5 9" id="KW-0812">Transmembrane</keyword>
<keyword evidence="3" id="KW-1003">Cell membrane</keyword>
<sequence>MSVPVLYVALSLLAIGLVAGFVLHRSDFCLAGAFRDLFLFRSTFMLRPLLLLVVLAAVLFEVERQAGLIDLPFPLFGPPTLFSLLGGGLFGLGMVLSGGCVIGVLYKLGSGSRPALLALAGLVLGSGLYAELHQSVVPLLRSSTLTAAITLPQLTGISASWWVALFALFGGLWLWRWQSLGRLQRLSPVAGYLQPWKAAVLLALLGAASAAVSGVPFGVTTSYLKWMAGVEVVLAPAHVASLPIYGTELVQMTLPFGGGLLSGGAGPALDAVALMQYPLIGGIVLGAALSSFFLGEWCWHGRVPSRQLAAAFAGGILMAFGARLTPGCNVWHLWGGLPVFALQSLLFIAGLLPGAWLGSRLIVRIVLSKEPL</sequence>
<dbReference type="EMBL" id="CP010802">
    <property type="protein sequence ID" value="ALC15125.1"/>
    <property type="molecule type" value="Genomic_DNA"/>
</dbReference>
<feature type="transmembrane region" description="Helical" evidence="9">
    <location>
        <begin position="115"/>
        <end position="132"/>
    </location>
</feature>
<feature type="transmembrane region" description="Helical" evidence="9">
    <location>
        <begin position="6"/>
        <end position="23"/>
    </location>
</feature>
<dbReference type="Pfam" id="PF04143">
    <property type="entry name" value="Sulf_transp"/>
    <property type="match status" value="1"/>
</dbReference>
<feature type="transmembrane region" description="Helical" evidence="9">
    <location>
        <begin position="44"/>
        <end position="62"/>
    </location>
</feature>
<dbReference type="Proteomes" id="UP000057158">
    <property type="component" value="Chromosome"/>
</dbReference>
<dbReference type="STRING" id="1603606.DSOUD_0330"/>
<protein>
    <submittedName>
        <fullName evidence="10">Sulfur transport protein</fullName>
    </submittedName>
</protein>
<feature type="transmembrane region" description="Helical" evidence="9">
    <location>
        <begin position="82"/>
        <end position="106"/>
    </location>
</feature>
<dbReference type="KEGG" id="des:DSOUD_0330"/>
<evidence type="ECO:0000256" key="1">
    <source>
        <dbReference type="ARBA" id="ARBA00004429"/>
    </source>
</evidence>
<dbReference type="GO" id="GO:0005886">
    <property type="term" value="C:plasma membrane"/>
    <property type="evidence" value="ECO:0007669"/>
    <property type="project" value="UniProtKB-SubCell"/>
</dbReference>
<evidence type="ECO:0000313" key="11">
    <source>
        <dbReference type="Proteomes" id="UP000057158"/>
    </source>
</evidence>
<dbReference type="PATRIC" id="fig|1603606.3.peg.359"/>
<proteinExistence type="inferred from homology"/>
<dbReference type="PANTHER" id="PTHR30574">
    <property type="entry name" value="INNER MEMBRANE PROTEIN YEDE"/>
    <property type="match status" value="1"/>
</dbReference>
<dbReference type="AlphaFoldDB" id="A0A0M4DES9"/>